<evidence type="ECO:0000313" key="8">
    <source>
        <dbReference type="EMBL" id="SDK38632.1"/>
    </source>
</evidence>
<dbReference type="InterPro" id="IPR005467">
    <property type="entry name" value="His_kinase_dom"/>
</dbReference>
<evidence type="ECO:0000256" key="6">
    <source>
        <dbReference type="SAM" id="Phobius"/>
    </source>
</evidence>
<feature type="domain" description="Histidine kinase" evidence="7">
    <location>
        <begin position="237"/>
        <end position="462"/>
    </location>
</feature>
<feature type="transmembrane region" description="Helical" evidence="6">
    <location>
        <begin position="179"/>
        <end position="203"/>
    </location>
</feature>
<dbReference type="SMART" id="SM00387">
    <property type="entry name" value="HATPase_c"/>
    <property type="match status" value="1"/>
</dbReference>
<dbReference type="InterPro" id="IPR050351">
    <property type="entry name" value="BphY/WalK/GraS-like"/>
</dbReference>
<dbReference type="EMBL" id="FNEZ01000006">
    <property type="protein sequence ID" value="SDK38632.1"/>
    <property type="molecule type" value="Genomic_DNA"/>
</dbReference>
<dbReference type="RefSeq" id="WP_091397797.1">
    <property type="nucleotide sequence ID" value="NZ_BKAI01000014.1"/>
</dbReference>
<evidence type="ECO:0000256" key="4">
    <source>
        <dbReference type="ARBA" id="ARBA00022679"/>
    </source>
</evidence>
<dbReference type="GO" id="GO:0007234">
    <property type="term" value="P:osmosensory signaling via phosphorelay pathway"/>
    <property type="evidence" value="ECO:0007669"/>
    <property type="project" value="TreeGrafter"/>
</dbReference>
<keyword evidence="9" id="KW-1185">Reference proteome</keyword>
<dbReference type="GO" id="GO:0000155">
    <property type="term" value="F:phosphorelay sensor kinase activity"/>
    <property type="evidence" value="ECO:0007669"/>
    <property type="project" value="InterPro"/>
</dbReference>
<dbReference type="Gene3D" id="3.30.565.10">
    <property type="entry name" value="Histidine kinase-like ATPase, C-terminal domain"/>
    <property type="match status" value="1"/>
</dbReference>
<keyword evidence="4" id="KW-0808">Transferase</keyword>
<dbReference type="AlphaFoldDB" id="A0A1G9BGJ9"/>
<dbReference type="PANTHER" id="PTHR42878:SF15">
    <property type="entry name" value="BACTERIOPHYTOCHROME"/>
    <property type="match status" value="1"/>
</dbReference>
<dbReference type="InterPro" id="IPR036097">
    <property type="entry name" value="HisK_dim/P_sf"/>
</dbReference>
<dbReference type="SUPFAM" id="SSF55874">
    <property type="entry name" value="ATPase domain of HSP90 chaperone/DNA topoisomerase II/histidine kinase"/>
    <property type="match status" value="1"/>
</dbReference>
<dbReference type="OrthoDB" id="9124519at2"/>
<dbReference type="Pfam" id="PF02518">
    <property type="entry name" value="HATPase_c"/>
    <property type="match status" value="1"/>
</dbReference>
<dbReference type="PANTHER" id="PTHR42878">
    <property type="entry name" value="TWO-COMPONENT HISTIDINE KINASE"/>
    <property type="match status" value="1"/>
</dbReference>
<dbReference type="STRING" id="1128970.SAMN04487935_3213"/>
<organism evidence="8 9">
    <name type="scientific">Flavobacterium noncentrifugens</name>
    <dbReference type="NCBI Taxonomy" id="1128970"/>
    <lineage>
        <taxon>Bacteria</taxon>
        <taxon>Pseudomonadati</taxon>
        <taxon>Bacteroidota</taxon>
        <taxon>Flavobacteriia</taxon>
        <taxon>Flavobacteriales</taxon>
        <taxon>Flavobacteriaceae</taxon>
        <taxon>Flavobacterium</taxon>
    </lineage>
</organism>
<proteinExistence type="predicted"/>
<evidence type="ECO:0000256" key="2">
    <source>
        <dbReference type="ARBA" id="ARBA00012438"/>
    </source>
</evidence>
<keyword evidence="6" id="KW-1133">Transmembrane helix</keyword>
<dbReference type="SMART" id="SM00388">
    <property type="entry name" value="HisKA"/>
    <property type="match status" value="1"/>
</dbReference>
<reference evidence="8 9" key="1">
    <citation type="submission" date="2016-10" db="EMBL/GenBank/DDBJ databases">
        <authorList>
            <person name="de Groot N.N."/>
        </authorList>
    </citation>
    <scope>NUCLEOTIDE SEQUENCE [LARGE SCALE GENOMIC DNA]</scope>
    <source>
        <strain evidence="8 9">CGMCC 1.10076</strain>
    </source>
</reference>
<evidence type="ECO:0000313" key="9">
    <source>
        <dbReference type="Proteomes" id="UP000199580"/>
    </source>
</evidence>
<dbReference type="PRINTS" id="PR00344">
    <property type="entry name" value="BCTRLSENSOR"/>
</dbReference>
<protein>
    <recommendedName>
        <fullName evidence="2">histidine kinase</fullName>
        <ecNumber evidence="2">2.7.13.3</ecNumber>
    </recommendedName>
</protein>
<gene>
    <name evidence="8" type="ORF">SAMN04487935_3213</name>
</gene>
<dbReference type="GO" id="GO:0030295">
    <property type="term" value="F:protein kinase activator activity"/>
    <property type="evidence" value="ECO:0007669"/>
    <property type="project" value="TreeGrafter"/>
</dbReference>
<dbReference type="CDD" id="cd19410">
    <property type="entry name" value="HK9-like_sensor"/>
    <property type="match status" value="1"/>
</dbReference>
<keyword evidence="6" id="KW-0812">Transmembrane</keyword>
<keyword evidence="5 8" id="KW-0418">Kinase</keyword>
<accession>A0A1G9BGJ9</accession>
<dbReference type="InterPro" id="IPR036890">
    <property type="entry name" value="HATPase_C_sf"/>
</dbReference>
<dbReference type="InterPro" id="IPR003661">
    <property type="entry name" value="HisK_dim/P_dom"/>
</dbReference>
<evidence type="ECO:0000256" key="5">
    <source>
        <dbReference type="ARBA" id="ARBA00022777"/>
    </source>
</evidence>
<keyword evidence="3" id="KW-0597">Phosphoprotein</keyword>
<dbReference type="InterPro" id="IPR003594">
    <property type="entry name" value="HATPase_dom"/>
</dbReference>
<evidence type="ECO:0000259" key="7">
    <source>
        <dbReference type="PROSITE" id="PS50109"/>
    </source>
</evidence>
<evidence type="ECO:0000256" key="1">
    <source>
        <dbReference type="ARBA" id="ARBA00000085"/>
    </source>
</evidence>
<dbReference type="Gene3D" id="1.10.287.130">
    <property type="match status" value="1"/>
</dbReference>
<name>A0A1G9BGJ9_9FLAO</name>
<dbReference type="Proteomes" id="UP000199580">
    <property type="component" value="Unassembled WGS sequence"/>
</dbReference>
<dbReference type="PROSITE" id="PS50109">
    <property type="entry name" value="HIS_KIN"/>
    <property type="match status" value="1"/>
</dbReference>
<dbReference type="SUPFAM" id="SSF47384">
    <property type="entry name" value="Homodimeric domain of signal transducing histidine kinase"/>
    <property type="match status" value="1"/>
</dbReference>
<dbReference type="InterPro" id="IPR004358">
    <property type="entry name" value="Sig_transdc_His_kin-like_C"/>
</dbReference>
<comment type="catalytic activity">
    <reaction evidence="1">
        <text>ATP + protein L-histidine = ADP + protein N-phospho-L-histidine.</text>
        <dbReference type="EC" id="2.7.13.3"/>
    </reaction>
</comment>
<sequence>MERLSQFQIKVIFIFASVILISLSVFSYLRINSLLKSSEMLNHTNIVKLELESIFSRIKDADSEQRGYVLTKDLAYINQFNSTIREIRKRQKRLEMLTSDNYSQQKNLEALNVLIEKRIVHMNAVLKDVKADQTLKIKKERWLVARAIMTGLRQQTDKMVNEEQFLMKLRTKSLVKETALTPLFTISLIIGSILILILSYYGISKELKISNTLKSDLENKNETLDLMNKELESFTYISSHDLQEPLRKIQTFVTRIIDSEFENLSSNSKTYLIKTNESANRMQALIRDLLAYSRLKTEIFPVQITNLRFIVEEVKSTLEEEIHEKNVQVSLSGEKNVKIILSQFRQLLTNLISNSIKFADDSRQLQISIDNKLVKGNETGIKNFNPESSYSKITVSDNGIGFDPEYKDRIFEVFQRLHNDMNYKGTGIGLAIVKKIVENHNGFITADGKIGESATFTIYLPA</sequence>
<dbReference type="InterPro" id="IPR007891">
    <property type="entry name" value="CHASE3"/>
</dbReference>
<keyword evidence="6" id="KW-0472">Membrane</keyword>
<dbReference type="EC" id="2.7.13.3" evidence="2"/>
<dbReference type="GO" id="GO:0000156">
    <property type="term" value="F:phosphorelay response regulator activity"/>
    <property type="evidence" value="ECO:0007669"/>
    <property type="project" value="TreeGrafter"/>
</dbReference>
<dbReference type="CDD" id="cd00082">
    <property type="entry name" value="HisKA"/>
    <property type="match status" value="1"/>
</dbReference>
<dbReference type="Pfam" id="PF00512">
    <property type="entry name" value="HisKA"/>
    <property type="match status" value="1"/>
</dbReference>
<feature type="transmembrane region" description="Helical" evidence="6">
    <location>
        <begin position="12"/>
        <end position="31"/>
    </location>
</feature>
<evidence type="ECO:0000256" key="3">
    <source>
        <dbReference type="ARBA" id="ARBA00022553"/>
    </source>
</evidence>
<dbReference type="Pfam" id="PF05227">
    <property type="entry name" value="CHASE3"/>
    <property type="match status" value="1"/>
</dbReference>